<accession>A0A845A7R2</accession>
<evidence type="ECO:0000313" key="1">
    <source>
        <dbReference type="EMBL" id="MXP25293.1"/>
    </source>
</evidence>
<dbReference type="OrthoDB" id="7390251at2"/>
<name>A0A845A7R2_9SPHN</name>
<proteinExistence type="predicted"/>
<dbReference type="EMBL" id="WTYQ01000001">
    <property type="protein sequence ID" value="MXP25293.1"/>
    <property type="molecule type" value="Genomic_DNA"/>
</dbReference>
<evidence type="ECO:0000313" key="2">
    <source>
        <dbReference type="Proteomes" id="UP000460561"/>
    </source>
</evidence>
<protein>
    <submittedName>
        <fullName evidence="1">Uncharacterized protein</fullName>
    </submittedName>
</protein>
<organism evidence="1 2">
    <name type="scientific">Altericroceibacterium indicum</name>
    <dbReference type="NCBI Taxonomy" id="374177"/>
    <lineage>
        <taxon>Bacteria</taxon>
        <taxon>Pseudomonadati</taxon>
        <taxon>Pseudomonadota</taxon>
        <taxon>Alphaproteobacteria</taxon>
        <taxon>Sphingomonadales</taxon>
        <taxon>Erythrobacteraceae</taxon>
        <taxon>Altericroceibacterium</taxon>
    </lineage>
</organism>
<comment type="caution">
    <text evidence="1">The sequence shown here is derived from an EMBL/GenBank/DDBJ whole genome shotgun (WGS) entry which is preliminary data.</text>
</comment>
<sequence>MTIDDPLLFSDRIVAHSRGMLSNIAYQLVTYLEDNSNNNNKISVFSDKVDELYNSLLSDQEVLDFVHAEALEWQLADRLETQLGLDPVTPPILQELVRSDQVELAQLAKDVQAVQANAAQMARRMEMPLKALPADIFHKVLLIFEKGYIETQQAHTVAQLCVSLRETYAERKRRINKIARMLLLMGRRLREALFIEKAGVAIFSTALAAASGEERRRLIYTLSESQASRLGLTMRAAGLSEEEINEQIALLHPGLSVDIPFDRIAYSNARNSVERGSCVSEAE</sequence>
<keyword evidence="2" id="KW-1185">Reference proteome</keyword>
<dbReference type="AlphaFoldDB" id="A0A845A7R2"/>
<gene>
    <name evidence="1" type="ORF">GRI39_04440</name>
</gene>
<dbReference type="Proteomes" id="UP000460561">
    <property type="component" value="Unassembled WGS sequence"/>
</dbReference>
<reference evidence="1 2" key="1">
    <citation type="submission" date="2019-12" db="EMBL/GenBank/DDBJ databases">
        <title>Genomic-based taxomic classification of the family Erythrobacteraceae.</title>
        <authorList>
            <person name="Xu L."/>
        </authorList>
    </citation>
    <scope>NUCLEOTIDE SEQUENCE [LARGE SCALE GENOMIC DNA]</scope>
    <source>
        <strain evidence="1 2">DSM 18604</strain>
    </source>
</reference>
<dbReference type="RefSeq" id="WP_160738433.1">
    <property type="nucleotide sequence ID" value="NZ_WTYQ01000001.1"/>
</dbReference>